<comment type="subcellular location">
    <subcellularLocation>
        <location evidence="1">Mitochondrion</location>
    </subcellularLocation>
</comment>
<evidence type="ECO:0000313" key="10">
    <source>
        <dbReference type="Proteomes" id="UP000319731"/>
    </source>
</evidence>
<reference evidence="9 10" key="1">
    <citation type="journal article" date="2019" name="Sci. Rep.">
        <title>Comparative genomics of chytrid fungi reveal insights into the obligate biotrophic and pathogenic lifestyle of Synchytrium endobioticum.</title>
        <authorList>
            <person name="van de Vossenberg B.T.L.H."/>
            <person name="Warris S."/>
            <person name="Nguyen H.D.T."/>
            <person name="van Gent-Pelzer M.P.E."/>
            <person name="Joly D.L."/>
            <person name="van de Geest H.C."/>
            <person name="Bonants P.J.M."/>
            <person name="Smith D.S."/>
            <person name="Levesque C.A."/>
            <person name="van der Lee T.A.J."/>
        </authorList>
    </citation>
    <scope>NUCLEOTIDE SEQUENCE [LARGE SCALE GENOMIC DNA]</scope>
    <source>
        <strain evidence="9 10">JEL517</strain>
    </source>
</reference>
<evidence type="ECO:0000256" key="6">
    <source>
        <dbReference type="ARBA" id="ARBA00023274"/>
    </source>
</evidence>
<accession>A0A507CIU0</accession>
<protein>
    <recommendedName>
        <fullName evidence="7">Small ribosomal subunit protein mS29</fullName>
    </recommendedName>
</protein>
<evidence type="ECO:0000256" key="8">
    <source>
        <dbReference type="SAM" id="MobiDB-lite"/>
    </source>
</evidence>
<evidence type="ECO:0000256" key="5">
    <source>
        <dbReference type="ARBA" id="ARBA00023128"/>
    </source>
</evidence>
<keyword evidence="10" id="KW-1185">Reference proteome</keyword>
<dbReference type="InterPro" id="IPR027417">
    <property type="entry name" value="P-loop_NTPase"/>
</dbReference>
<evidence type="ECO:0000313" key="9">
    <source>
        <dbReference type="EMBL" id="TPX38156.1"/>
    </source>
</evidence>
<evidence type="ECO:0000256" key="1">
    <source>
        <dbReference type="ARBA" id="ARBA00004173"/>
    </source>
</evidence>
<dbReference type="GO" id="GO:0003735">
    <property type="term" value="F:structural constituent of ribosome"/>
    <property type="evidence" value="ECO:0007669"/>
    <property type="project" value="TreeGrafter"/>
</dbReference>
<dbReference type="EMBL" id="QEAO01000001">
    <property type="protein sequence ID" value="TPX38156.1"/>
    <property type="molecule type" value="Genomic_DNA"/>
</dbReference>
<evidence type="ECO:0000256" key="2">
    <source>
        <dbReference type="ARBA" id="ARBA00009863"/>
    </source>
</evidence>
<dbReference type="STRING" id="1806994.A0A507CIU0"/>
<keyword evidence="3" id="KW-0809">Transit peptide</keyword>
<dbReference type="Proteomes" id="UP000319731">
    <property type="component" value="Unassembled WGS sequence"/>
</dbReference>
<feature type="compositionally biased region" description="Low complexity" evidence="8">
    <location>
        <begin position="26"/>
        <end position="41"/>
    </location>
</feature>
<dbReference type="OrthoDB" id="274828at2759"/>
<keyword evidence="6" id="KW-0687">Ribonucleoprotein</keyword>
<evidence type="ECO:0000256" key="4">
    <source>
        <dbReference type="ARBA" id="ARBA00022980"/>
    </source>
</evidence>
<feature type="compositionally biased region" description="Basic and acidic residues" evidence="8">
    <location>
        <begin position="42"/>
        <end position="51"/>
    </location>
</feature>
<dbReference type="RefSeq" id="XP_031027871.1">
    <property type="nucleotide sequence ID" value="XM_031166195.1"/>
</dbReference>
<dbReference type="AlphaFoldDB" id="A0A507CIU0"/>
<feature type="region of interest" description="Disordered" evidence="8">
    <location>
        <begin position="23"/>
        <end position="51"/>
    </location>
</feature>
<comment type="caution">
    <text evidence="9">The sequence shown here is derived from an EMBL/GenBank/DDBJ whole genome shotgun (WGS) entry which is preliminary data.</text>
</comment>
<name>A0A507CIU0_9FUNG</name>
<dbReference type="GO" id="GO:0005763">
    <property type="term" value="C:mitochondrial small ribosomal subunit"/>
    <property type="evidence" value="ECO:0007669"/>
    <property type="project" value="TreeGrafter"/>
</dbReference>
<keyword evidence="5" id="KW-0496">Mitochondrion</keyword>
<evidence type="ECO:0000256" key="3">
    <source>
        <dbReference type="ARBA" id="ARBA00022946"/>
    </source>
</evidence>
<dbReference type="PANTHER" id="PTHR12810:SF0">
    <property type="entry name" value="SMALL RIBOSOMAL SUBUNIT PROTEIN MS29"/>
    <property type="match status" value="1"/>
</dbReference>
<comment type="similarity">
    <text evidence="2">Belongs to the mitochondrion-specific ribosomal protein mS29 family.</text>
</comment>
<evidence type="ECO:0000256" key="7">
    <source>
        <dbReference type="ARBA" id="ARBA00035140"/>
    </source>
</evidence>
<dbReference type="GeneID" id="42001492"/>
<keyword evidence="4" id="KW-0689">Ribosomal protein</keyword>
<sequence>MRNTIARIPFQSFTCLHRQTMATMTRARPSSIRAPSSGSQSRLKEPPPVEEPSKIQLMLPIWNPQYVNEGREHSEVAQIPPEQLRAFPINTLPKPLQTQMNLVSQPALLARNFMIEMLQSMAVDTDPIILDGPARVGKSATLFQLLSHQYSLGWMVVYLPNPSSWINGTAPYVRQQDAKYQQPDLAVGIIRGILRVNAKTLEEYPDIESSLKQASTQPESAHEALEAFLADDSKPETLIAIDQVNSLFATSLYKDVNGEAIPASEFRLASAFRELLRPGVAKKTKNVVVCATDSSNPRIKTELMSHYQQLEDDNNVNKLSFTSVQVPSFSKSETETLLRYFADARLTHNVKYSTALLNKVYATSCGNPGRIVSDMTRFEAVKTW</sequence>
<dbReference type="InterPro" id="IPR019368">
    <property type="entry name" value="Ribosomal_mS29"/>
</dbReference>
<proteinExistence type="inferred from homology"/>
<gene>
    <name evidence="9" type="ORF">SmJEL517_g00265</name>
</gene>
<organism evidence="9 10">
    <name type="scientific">Synchytrium microbalum</name>
    <dbReference type="NCBI Taxonomy" id="1806994"/>
    <lineage>
        <taxon>Eukaryota</taxon>
        <taxon>Fungi</taxon>
        <taxon>Fungi incertae sedis</taxon>
        <taxon>Chytridiomycota</taxon>
        <taxon>Chytridiomycota incertae sedis</taxon>
        <taxon>Chytridiomycetes</taxon>
        <taxon>Synchytriales</taxon>
        <taxon>Synchytriaceae</taxon>
        <taxon>Synchytrium</taxon>
    </lineage>
</organism>
<dbReference type="PANTHER" id="PTHR12810">
    <property type="entry name" value="MITOCHONDRIAL 28S RIBOSOMAL PROTEIN S29"/>
    <property type="match status" value="1"/>
</dbReference>
<dbReference type="Pfam" id="PF10236">
    <property type="entry name" value="DAP3"/>
    <property type="match status" value="1"/>
</dbReference>
<dbReference type="SUPFAM" id="SSF52540">
    <property type="entry name" value="P-loop containing nucleoside triphosphate hydrolases"/>
    <property type="match status" value="1"/>
</dbReference>